<feature type="transmembrane region" description="Helical" evidence="1">
    <location>
        <begin position="164"/>
        <end position="186"/>
    </location>
</feature>
<protein>
    <recommendedName>
        <fullName evidence="2">Reverse transcriptase Ty1/copia-type domain-containing protein</fullName>
    </recommendedName>
</protein>
<accession>A0A2N9FFQ2</accession>
<keyword evidence="1" id="KW-0472">Membrane</keyword>
<name>A0A2N9FFQ2_FAGSY</name>
<reference evidence="3" key="1">
    <citation type="submission" date="2018-02" db="EMBL/GenBank/DDBJ databases">
        <authorList>
            <person name="Cohen D.B."/>
            <person name="Kent A.D."/>
        </authorList>
    </citation>
    <scope>NUCLEOTIDE SEQUENCE</scope>
</reference>
<keyword evidence="1" id="KW-0812">Transmembrane</keyword>
<feature type="domain" description="Reverse transcriptase Ty1/copia-type" evidence="2">
    <location>
        <begin position="2"/>
        <end position="62"/>
    </location>
</feature>
<dbReference type="EMBL" id="OIVN01001087">
    <property type="protein sequence ID" value="SPC89667.1"/>
    <property type="molecule type" value="Genomic_DNA"/>
</dbReference>
<evidence type="ECO:0000313" key="3">
    <source>
        <dbReference type="EMBL" id="SPC89667.1"/>
    </source>
</evidence>
<dbReference type="CDD" id="cd09272">
    <property type="entry name" value="RNase_HI_RT_Ty1"/>
    <property type="match status" value="1"/>
</dbReference>
<dbReference type="AlphaFoldDB" id="A0A2N9FFQ2"/>
<organism evidence="3">
    <name type="scientific">Fagus sylvatica</name>
    <name type="common">Beechnut</name>
    <dbReference type="NCBI Taxonomy" id="28930"/>
    <lineage>
        <taxon>Eukaryota</taxon>
        <taxon>Viridiplantae</taxon>
        <taxon>Streptophyta</taxon>
        <taxon>Embryophyta</taxon>
        <taxon>Tracheophyta</taxon>
        <taxon>Spermatophyta</taxon>
        <taxon>Magnoliopsida</taxon>
        <taxon>eudicotyledons</taxon>
        <taxon>Gunneridae</taxon>
        <taxon>Pentapetalae</taxon>
        <taxon>rosids</taxon>
        <taxon>fabids</taxon>
        <taxon>Fagales</taxon>
        <taxon>Fagaceae</taxon>
        <taxon>Fagus</taxon>
    </lineage>
</organism>
<sequence length="273" mass="30682">MSLVDLPRGKFVIGYKWVYKIKTKSNGTIVQYKAHLVAKGFAREYGIDYEETFVLVARITYKSILSHIQDIPTVQTKVVSFDMLFMVSSKLLKPGLPSLVQFEMKDLGHLSHFIGLEVYSDSTSYYLYQAKNASDLLCRAGLTITKGTMFHGLHFLAHFTLTPMLILMLTGQGILLATALLLGFLLEDMGLTHSSPSVIHCDNPSAIQIVHNDHKRIKHIEIDCHHLSTSTLRLLPISSSDQTAEIFRKNFPPSRFYDLGSKPKMASVKPPRV</sequence>
<dbReference type="InterPro" id="IPR013103">
    <property type="entry name" value="RVT_2"/>
</dbReference>
<keyword evidence="1" id="KW-1133">Transmembrane helix</keyword>
<evidence type="ECO:0000259" key="2">
    <source>
        <dbReference type="Pfam" id="PF07727"/>
    </source>
</evidence>
<gene>
    <name evidence="3" type="ORF">FSB_LOCUS17549</name>
</gene>
<evidence type="ECO:0000256" key="1">
    <source>
        <dbReference type="SAM" id="Phobius"/>
    </source>
</evidence>
<dbReference type="Pfam" id="PF07727">
    <property type="entry name" value="RVT_2"/>
    <property type="match status" value="1"/>
</dbReference>
<proteinExistence type="predicted"/>